<dbReference type="KEGG" id="sshi:J5U23_p2874"/>
<geneLocation type="plasmid" evidence="1 3">
    <name>pB12E5</name>
</geneLocation>
<evidence type="ECO:0000313" key="1">
    <source>
        <dbReference type="EMBL" id="QXJ27092.1"/>
    </source>
</evidence>
<organism evidence="2 3">
    <name type="scientific">Saccharolobus shibatae (strain ATCC 51178 / DSM 5389 / JCM 8931 / NBRC 15437 / B12)</name>
    <name type="common">Sulfolobus shibatae</name>
    <dbReference type="NCBI Taxonomy" id="523848"/>
    <lineage>
        <taxon>Archaea</taxon>
        <taxon>Thermoproteota</taxon>
        <taxon>Thermoprotei</taxon>
        <taxon>Sulfolobales</taxon>
        <taxon>Sulfolobaceae</taxon>
        <taxon>Saccharolobus</taxon>
    </lineage>
</organism>
<evidence type="ECO:0000313" key="3">
    <source>
        <dbReference type="Proteomes" id="UP000694018"/>
    </source>
</evidence>
<name>A0A8F5GUH9_SACSH</name>
<protein>
    <submittedName>
        <fullName evidence="2">Transcriptional regulator, RHH</fullName>
    </submittedName>
</protein>
<dbReference type="Proteomes" id="UP000694018">
    <property type="component" value="Chromosome"/>
</dbReference>
<reference evidence="2" key="1">
    <citation type="journal article" date="2021" name="Environ. Microbiol.">
        <title>New insights into the diversity and evolution of the archaeal mobilome from three complete genomes of Saccharolobus shibatae.</title>
        <authorList>
            <person name="Medvedeva S."/>
            <person name="Brandt D."/>
            <person name="Cvirkaite-Krupovic V."/>
            <person name="Liu Y."/>
            <person name="Severinov K."/>
            <person name="Ishino S."/>
            <person name="Ishino Y."/>
            <person name="Prangishvili D."/>
            <person name="Kalinowski J."/>
            <person name="Krupovic M."/>
        </authorList>
    </citation>
    <scope>NUCLEOTIDE SEQUENCE</scope>
    <source>
        <strain evidence="2">B12</strain>
        <plasmid evidence="1">pB12E5</plasmid>
    </source>
</reference>
<dbReference type="GeneID" id="65564348"/>
<evidence type="ECO:0000313" key="2">
    <source>
        <dbReference type="EMBL" id="QXJ29985.1"/>
    </source>
</evidence>
<dbReference type="AlphaFoldDB" id="A0A8F5GUH9"/>
<gene>
    <name evidence="2" type="ORF">J5U23_02874</name>
    <name evidence="1" type="ORF">J5U23_p2874</name>
</gene>
<dbReference type="EMBL" id="CP077716">
    <property type="protein sequence ID" value="QXJ27092.1"/>
    <property type="molecule type" value="Genomic_DNA"/>
</dbReference>
<dbReference type="EMBL" id="CP077717">
    <property type="protein sequence ID" value="QXJ29985.1"/>
    <property type="molecule type" value="Genomic_DNA"/>
</dbReference>
<dbReference type="Proteomes" id="UP000694018">
    <property type="component" value="Plasmid pB12E5"/>
</dbReference>
<dbReference type="KEGG" id="sshi:J5U23_02874"/>
<keyword evidence="1" id="KW-0614">Plasmid</keyword>
<proteinExistence type="predicted"/>
<dbReference type="RefSeq" id="WP_218265747.1">
    <property type="nucleotide sequence ID" value="NZ_CP077716.1"/>
</dbReference>
<accession>A0A8F5GUH9</accession>
<sequence length="85" mass="10071">MVITIPGKLIAFRVDEETYKKLESMGNPSKAAKRIVIEYFTKEKEREDKLYAIEKQLNFVTAELERISKRQELIEGVLRKRGLWR</sequence>